<proteinExistence type="predicted"/>
<reference evidence="1 2" key="1">
    <citation type="submission" date="2018-02" db="EMBL/GenBank/DDBJ databases">
        <title>Subsurface microbial communities from deep shales in Ohio and West Virginia, USA.</title>
        <authorList>
            <person name="Wrighton K."/>
        </authorList>
    </citation>
    <scope>NUCLEOTIDE SEQUENCE [LARGE SCALE GENOMIC DNA]</scope>
    <source>
        <strain evidence="1 2">OWC-DMM</strain>
    </source>
</reference>
<accession>A0A2S6HDK1</accession>
<gene>
    <name evidence="1" type="ORF">B0F87_10535</name>
</gene>
<evidence type="ECO:0000313" key="2">
    <source>
        <dbReference type="Proteomes" id="UP000240010"/>
    </source>
</evidence>
<dbReference type="Proteomes" id="UP000240010">
    <property type="component" value="Unassembled WGS sequence"/>
</dbReference>
<comment type="caution">
    <text evidence="1">The sequence shown here is derived from an EMBL/GenBank/DDBJ whole genome shotgun (WGS) entry which is preliminary data.</text>
</comment>
<dbReference type="EMBL" id="PTIZ01000005">
    <property type="protein sequence ID" value="PPK75569.1"/>
    <property type="molecule type" value="Genomic_DNA"/>
</dbReference>
<protein>
    <recommendedName>
        <fullName evidence="3">Proline-rich region</fullName>
    </recommendedName>
</protein>
<organism evidence="1 2">
    <name type="scientific">Methylobacter tundripaludum</name>
    <dbReference type="NCBI Taxonomy" id="173365"/>
    <lineage>
        <taxon>Bacteria</taxon>
        <taxon>Pseudomonadati</taxon>
        <taxon>Pseudomonadota</taxon>
        <taxon>Gammaproteobacteria</taxon>
        <taxon>Methylococcales</taxon>
        <taxon>Methylococcaceae</taxon>
        <taxon>Methylobacter</taxon>
    </lineage>
</organism>
<evidence type="ECO:0008006" key="3">
    <source>
        <dbReference type="Google" id="ProtNLM"/>
    </source>
</evidence>
<name>A0A2S6HDK1_9GAMM</name>
<dbReference type="RefSeq" id="WP_104428818.1">
    <property type="nucleotide sequence ID" value="NZ_PTIZ01000005.1"/>
</dbReference>
<sequence>MKTHTMLPTILLMICSLYSGVGWARDGGHRGHSSFGFYFGAPLYPYPYYRDPFYYPYYYPPTVITVPATPPVYIQQSPPAAQQYPSGYWYYCNHPEGYYPYIKACPRGWQQVEPIPPSPR</sequence>
<evidence type="ECO:0000313" key="1">
    <source>
        <dbReference type="EMBL" id="PPK75569.1"/>
    </source>
</evidence>
<dbReference type="AlphaFoldDB" id="A0A2S6HDK1"/>